<dbReference type="EMBL" id="HACA01000528">
    <property type="protein sequence ID" value="CDW17889.1"/>
    <property type="molecule type" value="Transcribed_RNA"/>
</dbReference>
<reference evidence="1" key="1">
    <citation type="submission" date="2014-05" db="EMBL/GenBank/DDBJ databases">
        <authorList>
            <person name="Chronopoulou M."/>
        </authorList>
    </citation>
    <scope>NUCLEOTIDE SEQUENCE</scope>
    <source>
        <tissue evidence="1">Whole organism</tissue>
    </source>
</reference>
<evidence type="ECO:0000313" key="1">
    <source>
        <dbReference type="EMBL" id="CDW17889.1"/>
    </source>
</evidence>
<protein>
    <submittedName>
        <fullName evidence="1">Uncharacterized protein</fullName>
    </submittedName>
</protein>
<dbReference type="AlphaFoldDB" id="A0A0K2SVY9"/>
<name>A0A0K2SVY9_LEPSM</name>
<organism evidence="1">
    <name type="scientific">Lepeophtheirus salmonis</name>
    <name type="common">Salmon louse</name>
    <name type="synonym">Caligus salmonis</name>
    <dbReference type="NCBI Taxonomy" id="72036"/>
    <lineage>
        <taxon>Eukaryota</taxon>
        <taxon>Metazoa</taxon>
        <taxon>Ecdysozoa</taxon>
        <taxon>Arthropoda</taxon>
        <taxon>Crustacea</taxon>
        <taxon>Multicrustacea</taxon>
        <taxon>Hexanauplia</taxon>
        <taxon>Copepoda</taxon>
        <taxon>Siphonostomatoida</taxon>
        <taxon>Caligidae</taxon>
        <taxon>Lepeophtheirus</taxon>
    </lineage>
</organism>
<proteinExistence type="predicted"/>
<sequence>MFTTSTGASDGLLECYFAGVTGCPLWGLLSDPKTVFHDAADQGKYLSTKILMQNLCMTFRTACR</sequence>
<accession>A0A0K2SVY9</accession>